<reference evidence="2 3" key="2">
    <citation type="submission" date="2018-10" db="EMBL/GenBank/DDBJ databases">
        <authorList>
            <consortium name="Pathogen Informatics"/>
        </authorList>
    </citation>
    <scope>NUCLEOTIDE SEQUENCE [LARGE SCALE GENOMIC DNA]</scope>
</reference>
<accession>A0A0N4VR16</accession>
<dbReference type="EMBL" id="UXUI01015470">
    <property type="protein sequence ID" value="VDD97860.1"/>
    <property type="molecule type" value="Genomic_DNA"/>
</dbReference>
<evidence type="ECO:0000313" key="4">
    <source>
        <dbReference type="WBParaSite" id="EVEC_0001347501-mRNA-1"/>
    </source>
</evidence>
<reference evidence="4" key="1">
    <citation type="submission" date="2017-02" db="UniProtKB">
        <authorList>
            <consortium name="WormBaseParasite"/>
        </authorList>
    </citation>
    <scope>IDENTIFICATION</scope>
</reference>
<dbReference type="WBParaSite" id="EVEC_0001347501-mRNA-1">
    <property type="protein sequence ID" value="EVEC_0001347501-mRNA-1"/>
    <property type="gene ID" value="EVEC_0001347501"/>
</dbReference>
<gene>
    <name evidence="2" type="ORF">EVEC_LOCUS12611</name>
</gene>
<proteinExistence type="predicted"/>
<keyword evidence="3" id="KW-1185">Reference proteome</keyword>
<name>A0A0N4VR16_ENTVE</name>
<evidence type="ECO:0000313" key="3">
    <source>
        <dbReference type="Proteomes" id="UP000274131"/>
    </source>
</evidence>
<organism evidence="4">
    <name type="scientific">Enterobius vermicularis</name>
    <name type="common">Human pinworm</name>
    <dbReference type="NCBI Taxonomy" id="51028"/>
    <lineage>
        <taxon>Eukaryota</taxon>
        <taxon>Metazoa</taxon>
        <taxon>Ecdysozoa</taxon>
        <taxon>Nematoda</taxon>
        <taxon>Chromadorea</taxon>
        <taxon>Rhabditida</taxon>
        <taxon>Spirurina</taxon>
        <taxon>Oxyuridomorpha</taxon>
        <taxon>Oxyuroidea</taxon>
        <taxon>Oxyuridae</taxon>
        <taxon>Enterobius</taxon>
    </lineage>
</organism>
<feature type="region of interest" description="Disordered" evidence="1">
    <location>
        <begin position="113"/>
        <end position="160"/>
    </location>
</feature>
<evidence type="ECO:0000256" key="1">
    <source>
        <dbReference type="SAM" id="MobiDB-lite"/>
    </source>
</evidence>
<sequence>MPSSYRLTSLVKLTIEIDCVESSQKDYTVLEQEHKLAFLKFKDTFCLLLFFLSDNVYLVKKTIIEEKTDSTLITSPADQPTSSTTGSSFPTTLVSTYSTTTLTSASDTTVFQSTTTASTTTTPTTRTTRNPPTSSSTITTATSTPTTKVTTSTTATPEATAKTTTSTVLVKETVAMENATKPLKSVIVTETKQCVTIKILLLEAALFHKTEMKFARSVLVPTPMRTTERVLTKRSNKREICVIIFVYVSQSL</sequence>
<dbReference type="AlphaFoldDB" id="A0A0N4VR16"/>
<evidence type="ECO:0000313" key="2">
    <source>
        <dbReference type="EMBL" id="VDD97860.1"/>
    </source>
</evidence>
<protein>
    <submittedName>
        <fullName evidence="4">Flocculation protein FLO11-like</fullName>
    </submittedName>
</protein>
<dbReference type="Proteomes" id="UP000274131">
    <property type="component" value="Unassembled WGS sequence"/>
</dbReference>